<sequence>MSRYGFTKRTTLGIIHHVDNLTQVAGHKRLFGKTGGYGWSFYRYNQPTPSFALHRVWNFVFFAVHHVGTGDSVDPPGWHVTRARLWIERERGGIALRWRKANTFRVRAAA</sequence>
<reference evidence="2" key="2">
    <citation type="submission" date="2021-01" db="EMBL/GenBank/DDBJ databases">
        <title>Genome Sequencing of Type Strains.</title>
        <authorList>
            <person name="Lemaire J.F."/>
            <person name="Inderbitzin P."/>
            <person name="Collins S.B."/>
            <person name="Wespe N."/>
            <person name="Knight-Connoni V."/>
        </authorList>
    </citation>
    <scope>NUCLEOTIDE SEQUENCE</scope>
    <source>
        <strain evidence="2">DSM 14562</strain>
    </source>
</reference>
<dbReference type="EMBL" id="JAFHKU010000124">
    <property type="protein sequence ID" value="MBN3558119.1"/>
    <property type="molecule type" value="Genomic_DNA"/>
</dbReference>
<dbReference type="AlphaFoldDB" id="A0AA41DCG1"/>
<dbReference type="Proteomes" id="UP000704529">
    <property type="component" value="Unassembled WGS sequence"/>
</dbReference>
<name>A0AA41DCG1_9SPHN</name>
<gene>
    <name evidence="1" type="ORF">GGQ89_003981</name>
    <name evidence="2" type="ORF">JYA60_07750</name>
</gene>
<reference evidence="1 3" key="1">
    <citation type="submission" date="2020-08" db="EMBL/GenBank/DDBJ databases">
        <title>Genomic Encyclopedia of Type Strains, Phase IV (KMG-IV): sequencing the most valuable type-strain genomes for metagenomic binning, comparative biology and taxonomic classification.</title>
        <authorList>
            <person name="Goeker M."/>
        </authorList>
    </citation>
    <scope>NUCLEOTIDE SEQUENCE [LARGE SCALE GENOMIC DNA]</scope>
    <source>
        <strain evidence="1 3">DSM 14562</strain>
    </source>
</reference>
<dbReference type="EMBL" id="JACHNX010000048">
    <property type="protein sequence ID" value="MBB4611724.1"/>
    <property type="molecule type" value="Genomic_DNA"/>
</dbReference>
<evidence type="ECO:0000313" key="4">
    <source>
        <dbReference type="Proteomes" id="UP000704529"/>
    </source>
</evidence>
<evidence type="ECO:0000313" key="2">
    <source>
        <dbReference type="EMBL" id="MBN3558119.1"/>
    </source>
</evidence>
<evidence type="ECO:0000313" key="1">
    <source>
        <dbReference type="EMBL" id="MBB4611724.1"/>
    </source>
</evidence>
<comment type="caution">
    <text evidence="2">The sequence shown here is derived from an EMBL/GenBank/DDBJ whole genome shotgun (WGS) entry which is preliminary data.</text>
</comment>
<keyword evidence="3" id="KW-1185">Reference proteome</keyword>
<protein>
    <submittedName>
        <fullName evidence="2">Uncharacterized protein</fullName>
    </submittedName>
</protein>
<proteinExistence type="predicted"/>
<dbReference type="RefSeq" id="WP_184107169.1">
    <property type="nucleotide sequence ID" value="NZ_JACHNX010000048.1"/>
</dbReference>
<dbReference type="Proteomes" id="UP000584663">
    <property type="component" value="Unassembled WGS sequence"/>
</dbReference>
<accession>A0AA41DCG1</accession>
<evidence type="ECO:0000313" key="3">
    <source>
        <dbReference type="Proteomes" id="UP000584663"/>
    </source>
</evidence>
<organism evidence="2 4">
    <name type="scientific">Sphingomonas yabuuchiae</name>
    <dbReference type="NCBI Taxonomy" id="172044"/>
    <lineage>
        <taxon>Bacteria</taxon>
        <taxon>Pseudomonadati</taxon>
        <taxon>Pseudomonadota</taxon>
        <taxon>Alphaproteobacteria</taxon>
        <taxon>Sphingomonadales</taxon>
        <taxon>Sphingomonadaceae</taxon>
        <taxon>Sphingomonas</taxon>
    </lineage>
</organism>